<comment type="subcellular location">
    <subcellularLocation>
        <location evidence="1 13">Cytoplasm</location>
    </subcellularLocation>
</comment>
<feature type="binding site" evidence="13">
    <location>
        <position position="207"/>
    </location>
    <ligand>
        <name>Zn(2+)</name>
        <dbReference type="ChEBI" id="CHEBI:29105"/>
    </ligand>
</feature>
<dbReference type="Gene3D" id="1.20.120.1910">
    <property type="entry name" value="Cysteine-tRNA ligase, C-terminal anti-codon recognition domain"/>
    <property type="match status" value="1"/>
</dbReference>
<keyword evidence="14" id="KW-0175">Coiled coil</keyword>
<keyword evidence="10 13" id="KW-0648">Protein biosynthesis</keyword>
<feature type="domain" description="Cysteinyl-tRNA synthetase class Ia DALR" evidence="15">
    <location>
        <begin position="353"/>
        <end position="416"/>
    </location>
</feature>
<dbReference type="InterPro" id="IPR015273">
    <property type="entry name" value="Cys-tRNA-synt_Ia_DALR"/>
</dbReference>
<dbReference type="PANTHER" id="PTHR10890:SF3">
    <property type="entry name" value="CYSTEINE--TRNA LIGASE, CYTOPLASMIC"/>
    <property type="match status" value="1"/>
</dbReference>
<evidence type="ECO:0000259" key="15">
    <source>
        <dbReference type="SMART" id="SM00840"/>
    </source>
</evidence>
<keyword evidence="8 13" id="KW-0862">Zinc</keyword>
<evidence type="ECO:0000256" key="7">
    <source>
        <dbReference type="ARBA" id="ARBA00022741"/>
    </source>
</evidence>
<name>A0A949NIC3_9FIRM</name>
<feature type="short sequence motif" description="'KMSKS' region" evidence="13">
    <location>
        <begin position="264"/>
        <end position="268"/>
    </location>
</feature>
<feature type="binding site" evidence="13">
    <location>
        <position position="27"/>
    </location>
    <ligand>
        <name>Zn(2+)</name>
        <dbReference type="ChEBI" id="CHEBI:29105"/>
    </ligand>
</feature>
<keyword evidence="6 13" id="KW-0479">Metal-binding</keyword>
<evidence type="ECO:0000256" key="9">
    <source>
        <dbReference type="ARBA" id="ARBA00022840"/>
    </source>
</evidence>
<keyword evidence="17" id="KW-1185">Reference proteome</keyword>
<evidence type="ECO:0000256" key="10">
    <source>
        <dbReference type="ARBA" id="ARBA00022917"/>
    </source>
</evidence>
<dbReference type="SUPFAM" id="SSF52374">
    <property type="entry name" value="Nucleotidylyl transferase"/>
    <property type="match status" value="1"/>
</dbReference>
<feature type="binding site" evidence="13">
    <location>
        <position position="267"/>
    </location>
    <ligand>
        <name>ATP</name>
        <dbReference type="ChEBI" id="CHEBI:30616"/>
    </ligand>
</feature>
<feature type="short sequence motif" description="'HIGH' region" evidence="13">
    <location>
        <begin position="29"/>
        <end position="39"/>
    </location>
</feature>
<feature type="binding site" evidence="13">
    <location>
        <position position="236"/>
    </location>
    <ligand>
        <name>Zn(2+)</name>
        <dbReference type="ChEBI" id="CHEBI:29105"/>
    </ligand>
</feature>
<organism evidence="16 17">
    <name type="scientific">Diplocloster agilis</name>
    <dbReference type="NCBI Taxonomy" id="2850323"/>
    <lineage>
        <taxon>Bacteria</taxon>
        <taxon>Bacillati</taxon>
        <taxon>Bacillota</taxon>
        <taxon>Clostridia</taxon>
        <taxon>Lachnospirales</taxon>
        <taxon>Lachnospiraceae</taxon>
        <taxon>Diplocloster</taxon>
    </lineage>
</organism>
<dbReference type="InterPro" id="IPR015803">
    <property type="entry name" value="Cys-tRNA-ligase"/>
</dbReference>
<evidence type="ECO:0000256" key="13">
    <source>
        <dbReference type="HAMAP-Rule" id="MF_00041"/>
    </source>
</evidence>
<comment type="subunit">
    <text evidence="3 13">Monomer.</text>
</comment>
<dbReference type="Proteomes" id="UP000712157">
    <property type="component" value="Unassembled WGS sequence"/>
</dbReference>
<evidence type="ECO:0000256" key="8">
    <source>
        <dbReference type="ARBA" id="ARBA00022833"/>
    </source>
</evidence>
<sequence>MKLYNTLTRKKEEFIPLEPGKVKMYVCGPTVYNLIHIGNARPMIFFDTVRRYMEYKGYDVNYVSNFTDVDDKIINKAIEEGVSANEIAERYIEECKKDMAGMNVKPATIHPLATQEICGMLDMISTLIEKGYAYDVDGTVYYRTRKFKDYGKLSKKNIDDLEAGARIAVAEQKEDPMDFVLWKPKKDGEPYWESPWSEGRPGWHIECSVMSKKYLGDEIDIHGGGEDLIFPHHENEIAQSEAASGKSFAKYWMHNAFLNIDNKKMSKSLGNFFTVRDISEKYDLQVLRFFMLSAHYRSPLNFSADLMEAAKNGLDRIVTAAENLKHLVKAAGPGTMSEEEEKLIAEADSFIQKFEEAMDDDFNTADAVSALFELVKFANTHAGAGRSAEFLQNLLDKVVKLSDILGLIVLKKEEILDEDIEALIRERQDARKSKNFARADEIRDQLADMGILLEDTREGVKWKRA</sequence>
<comment type="caution">
    <text evidence="16">The sequence shown here is derived from an EMBL/GenBank/DDBJ whole genome shotgun (WGS) entry which is preliminary data.</text>
</comment>
<keyword evidence="5 13" id="KW-0436">Ligase</keyword>
<dbReference type="FunFam" id="3.40.50.620:FF:000009">
    <property type="entry name" value="Cysteine--tRNA ligase"/>
    <property type="match status" value="1"/>
</dbReference>
<comment type="cofactor">
    <cofactor evidence="13">
        <name>Zn(2+)</name>
        <dbReference type="ChEBI" id="CHEBI:29105"/>
    </cofactor>
    <text evidence="13">Binds 1 zinc ion per subunit.</text>
</comment>
<evidence type="ECO:0000256" key="14">
    <source>
        <dbReference type="SAM" id="Coils"/>
    </source>
</evidence>
<dbReference type="InterPro" id="IPR032678">
    <property type="entry name" value="tRNA-synt_1_cat_dom"/>
</dbReference>
<dbReference type="InterPro" id="IPR009080">
    <property type="entry name" value="tRNAsynth_Ia_anticodon-bd"/>
</dbReference>
<dbReference type="InterPro" id="IPR056411">
    <property type="entry name" value="CysS_C"/>
</dbReference>
<dbReference type="InterPro" id="IPR024909">
    <property type="entry name" value="Cys-tRNA/MSH_ligase"/>
</dbReference>
<evidence type="ECO:0000313" key="16">
    <source>
        <dbReference type="EMBL" id="MBU9737625.1"/>
    </source>
</evidence>
<evidence type="ECO:0000256" key="3">
    <source>
        <dbReference type="ARBA" id="ARBA00011245"/>
    </source>
</evidence>
<dbReference type="InterPro" id="IPR014729">
    <property type="entry name" value="Rossmann-like_a/b/a_fold"/>
</dbReference>
<dbReference type="RefSeq" id="WP_158344521.1">
    <property type="nucleotide sequence ID" value="NZ_JAHQCW010000023.1"/>
</dbReference>
<dbReference type="EMBL" id="JAHQCW010000023">
    <property type="protein sequence ID" value="MBU9737625.1"/>
    <property type="molecule type" value="Genomic_DNA"/>
</dbReference>
<dbReference type="GO" id="GO:0005829">
    <property type="term" value="C:cytosol"/>
    <property type="evidence" value="ECO:0007669"/>
    <property type="project" value="TreeGrafter"/>
</dbReference>
<evidence type="ECO:0000256" key="11">
    <source>
        <dbReference type="ARBA" id="ARBA00023146"/>
    </source>
</evidence>
<protein>
    <recommendedName>
        <fullName evidence="13">Cysteine--tRNA ligase</fullName>
        <ecNumber evidence="13">6.1.1.16</ecNumber>
    </recommendedName>
    <alternativeName>
        <fullName evidence="13">Cysteinyl-tRNA synthetase</fullName>
        <shortName evidence="13">CysRS</shortName>
    </alternativeName>
</protein>
<dbReference type="SUPFAM" id="SSF47323">
    <property type="entry name" value="Anticodon-binding domain of a subclass of class I aminoacyl-tRNA synthetases"/>
    <property type="match status" value="1"/>
</dbReference>
<evidence type="ECO:0000256" key="4">
    <source>
        <dbReference type="ARBA" id="ARBA00022490"/>
    </source>
</evidence>
<gene>
    <name evidence="13 16" type="primary">cysS</name>
    <name evidence="16" type="ORF">KTH89_13845</name>
</gene>
<feature type="coiled-coil region" evidence="14">
    <location>
        <begin position="413"/>
        <end position="440"/>
    </location>
</feature>
<dbReference type="SMART" id="SM00840">
    <property type="entry name" value="DALR_2"/>
    <property type="match status" value="1"/>
</dbReference>
<keyword evidence="9 13" id="KW-0067">ATP-binding</keyword>
<dbReference type="GO" id="GO:0004817">
    <property type="term" value="F:cysteine-tRNA ligase activity"/>
    <property type="evidence" value="ECO:0007669"/>
    <property type="project" value="UniProtKB-UniRule"/>
</dbReference>
<evidence type="ECO:0000313" key="17">
    <source>
        <dbReference type="Proteomes" id="UP000712157"/>
    </source>
</evidence>
<comment type="catalytic activity">
    <reaction evidence="12 13">
        <text>tRNA(Cys) + L-cysteine + ATP = L-cysteinyl-tRNA(Cys) + AMP + diphosphate</text>
        <dbReference type="Rhea" id="RHEA:17773"/>
        <dbReference type="Rhea" id="RHEA-COMP:9661"/>
        <dbReference type="Rhea" id="RHEA-COMP:9679"/>
        <dbReference type="ChEBI" id="CHEBI:30616"/>
        <dbReference type="ChEBI" id="CHEBI:33019"/>
        <dbReference type="ChEBI" id="CHEBI:35235"/>
        <dbReference type="ChEBI" id="CHEBI:78442"/>
        <dbReference type="ChEBI" id="CHEBI:78517"/>
        <dbReference type="ChEBI" id="CHEBI:456215"/>
        <dbReference type="EC" id="6.1.1.16"/>
    </reaction>
</comment>
<feature type="binding site" evidence="13">
    <location>
        <position position="232"/>
    </location>
    <ligand>
        <name>Zn(2+)</name>
        <dbReference type="ChEBI" id="CHEBI:29105"/>
    </ligand>
</feature>
<dbReference type="PANTHER" id="PTHR10890">
    <property type="entry name" value="CYSTEINYL-TRNA SYNTHETASE"/>
    <property type="match status" value="1"/>
</dbReference>
<dbReference type="GO" id="GO:0008270">
    <property type="term" value="F:zinc ion binding"/>
    <property type="evidence" value="ECO:0007669"/>
    <property type="project" value="UniProtKB-UniRule"/>
</dbReference>
<dbReference type="Pfam" id="PF09190">
    <property type="entry name" value="DALR_2"/>
    <property type="match status" value="1"/>
</dbReference>
<reference evidence="16" key="1">
    <citation type="submission" date="2021-06" db="EMBL/GenBank/DDBJ databases">
        <title>Description of novel taxa of the family Lachnospiraceae.</title>
        <authorList>
            <person name="Chaplin A.V."/>
            <person name="Sokolova S.R."/>
            <person name="Pikina A.P."/>
            <person name="Korzhanova M."/>
            <person name="Belova V."/>
            <person name="Korostin D."/>
            <person name="Efimov B.A."/>
        </authorList>
    </citation>
    <scope>NUCLEOTIDE SEQUENCE</scope>
    <source>
        <strain evidence="16">ASD5720</strain>
    </source>
</reference>
<dbReference type="HAMAP" id="MF_00041">
    <property type="entry name" value="Cys_tRNA_synth"/>
    <property type="match status" value="1"/>
</dbReference>
<dbReference type="EC" id="6.1.1.16" evidence="13"/>
<proteinExistence type="inferred from homology"/>
<dbReference type="GO" id="GO:0005524">
    <property type="term" value="F:ATP binding"/>
    <property type="evidence" value="ECO:0007669"/>
    <property type="project" value="UniProtKB-UniRule"/>
</dbReference>
<keyword evidence="7 13" id="KW-0547">Nucleotide-binding</keyword>
<evidence type="ECO:0000256" key="6">
    <source>
        <dbReference type="ARBA" id="ARBA00022723"/>
    </source>
</evidence>
<evidence type="ECO:0000256" key="2">
    <source>
        <dbReference type="ARBA" id="ARBA00005594"/>
    </source>
</evidence>
<keyword evidence="4 13" id="KW-0963">Cytoplasm</keyword>
<keyword evidence="11 13" id="KW-0030">Aminoacyl-tRNA synthetase</keyword>
<dbReference type="CDD" id="cd00672">
    <property type="entry name" value="CysRS_core"/>
    <property type="match status" value="1"/>
</dbReference>
<dbReference type="Gene3D" id="3.40.50.620">
    <property type="entry name" value="HUPs"/>
    <property type="match status" value="1"/>
</dbReference>
<dbReference type="GO" id="GO:0006423">
    <property type="term" value="P:cysteinyl-tRNA aminoacylation"/>
    <property type="evidence" value="ECO:0007669"/>
    <property type="project" value="UniProtKB-UniRule"/>
</dbReference>
<dbReference type="PRINTS" id="PR00983">
    <property type="entry name" value="TRNASYNTHCYS"/>
</dbReference>
<dbReference type="AlphaFoldDB" id="A0A949NIC3"/>
<dbReference type="Pfam" id="PF23493">
    <property type="entry name" value="CysS_C"/>
    <property type="match status" value="1"/>
</dbReference>
<evidence type="ECO:0000256" key="1">
    <source>
        <dbReference type="ARBA" id="ARBA00004496"/>
    </source>
</evidence>
<comment type="similarity">
    <text evidence="2 13">Belongs to the class-I aminoacyl-tRNA synthetase family.</text>
</comment>
<evidence type="ECO:0000256" key="12">
    <source>
        <dbReference type="ARBA" id="ARBA00047398"/>
    </source>
</evidence>
<accession>A0A949NIC3</accession>
<evidence type="ECO:0000256" key="5">
    <source>
        <dbReference type="ARBA" id="ARBA00022598"/>
    </source>
</evidence>
<dbReference type="NCBIfam" id="TIGR00435">
    <property type="entry name" value="cysS"/>
    <property type="match status" value="1"/>
</dbReference>
<dbReference type="Pfam" id="PF01406">
    <property type="entry name" value="tRNA-synt_1e"/>
    <property type="match status" value="1"/>
</dbReference>